<evidence type="ECO:0000256" key="4">
    <source>
        <dbReference type="ARBA" id="ARBA00022729"/>
    </source>
</evidence>
<dbReference type="RefSeq" id="WP_128921392.1">
    <property type="nucleotide sequence ID" value="NZ_LBJC01000028.1"/>
</dbReference>
<dbReference type="CDD" id="cd16378">
    <property type="entry name" value="CcmH_N"/>
    <property type="match status" value="1"/>
</dbReference>
<keyword evidence="4 7" id="KW-0732">Signal</keyword>
<keyword evidence="10" id="KW-1185">Reference proteome</keyword>
<keyword evidence="7" id="KW-0472">Membrane</keyword>
<reference evidence="9 10" key="1">
    <citation type="submission" date="2015-04" db="EMBL/GenBank/DDBJ databases">
        <title>Comparative genomics of rhizobia nodulating Arachis hypogaea in China.</title>
        <authorList>
            <person name="Li Y."/>
        </authorList>
    </citation>
    <scope>NUCLEOTIDE SEQUENCE [LARGE SCALE GENOMIC DNA]</scope>
    <source>
        <strain evidence="9 10">CCBAU 51757</strain>
    </source>
</reference>
<organism evidence="9 10">
    <name type="scientific">Bradyrhizobium nanningense</name>
    <dbReference type="NCBI Taxonomy" id="1325118"/>
    <lineage>
        <taxon>Bacteria</taxon>
        <taxon>Pseudomonadati</taxon>
        <taxon>Pseudomonadota</taxon>
        <taxon>Alphaproteobacteria</taxon>
        <taxon>Hyphomicrobiales</taxon>
        <taxon>Nitrobacteraceae</taxon>
        <taxon>Bradyrhizobium</taxon>
    </lineage>
</organism>
<name>A0A4Q0RY78_9BRAD</name>
<evidence type="ECO:0000256" key="3">
    <source>
        <dbReference type="ARBA" id="ARBA00022723"/>
    </source>
</evidence>
<dbReference type="InterPro" id="IPR005616">
    <property type="entry name" value="CcmH/CycL/Ccl2/NrfF_N"/>
</dbReference>
<evidence type="ECO:0000256" key="1">
    <source>
        <dbReference type="ARBA" id="ARBA00010342"/>
    </source>
</evidence>
<comment type="function">
    <text evidence="7">Possible subunit of a heme lyase.</text>
</comment>
<dbReference type="InterPro" id="IPR038297">
    <property type="entry name" value="CcmH/CycL/NrfF/Ccl2_sf"/>
</dbReference>
<accession>A0A4Q0RY78</accession>
<feature type="transmembrane region" description="Helical" evidence="7">
    <location>
        <begin position="108"/>
        <end position="129"/>
    </location>
</feature>
<sequence>MTSLCRVFLLSIVLAGLAPGLARAVQPDEVLVDTKLEARARAISSGLRCLVCQNQSIDDSKAELARDLRLLVRERLKLGESDEQVRAFLVKRYGNFILLKPPIDLETAFLWGMPALVLAAGGIVLLFGLRRQQPMPAAPLSRAERDRLAALLDDTLS</sequence>
<dbReference type="OrthoDB" id="9804975at2"/>
<dbReference type="PANTHER" id="PTHR47870:SF1">
    <property type="entry name" value="CYTOCHROME C-TYPE BIOGENESIS PROTEIN CCMH"/>
    <property type="match status" value="1"/>
</dbReference>
<gene>
    <name evidence="9" type="ORF">XH99_29400</name>
</gene>
<dbReference type="AlphaFoldDB" id="A0A4Q0RY78"/>
<dbReference type="GO" id="GO:0017004">
    <property type="term" value="P:cytochrome complex assembly"/>
    <property type="evidence" value="ECO:0007669"/>
    <property type="project" value="UniProtKB-KW"/>
</dbReference>
<evidence type="ECO:0000256" key="5">
    <source>
        <dbReference type="ARBA" id="ARBA00022748"/>
    </source>
</evidence>
<dbReference type="Pfam" id="PF03918">
    <property type="entry name" value="CcmH"/>
    <property type="match status" value="1"/>
</dbReference>
<dbReference type="Proteomes" id="UP000289546">
    <property type="component" value="Unassembled WGS sequence"/>
</dbReference>
<feature type="domain" description="CcmH/CycL/Ccl2/NrfF N-terminal" evidence="8">
    <location>
        <begin position="14"/>
        <end position="152"/>
    </location>
</feature>
<dbReference type="Gene3D" id="1.10.8.640">
    <property type="entry name" value="Cytochrome C biogenesis protein"/>
    <property type="match status" value="1"/>
</dbReference>
<evidence type="ECO:0000313" key="10">
    <source>
        <dbReference type="Proteomes" id="UP000289546"/>
    </source>
</evidence>
<evidence type="ECO:0000256" key="2">
    <source>
        <dbReference type="ARBA" id="ARBA00022617"/>
    </source>
</evidence>
<dbReference type="GO" id="GO:0046872">
    <property type="term" value="F:metal ion binding"/>
    <property type="evidence" value="ECO:0007669"/>
    <property type="project" value="UniProtKB-KW"/>
</dbReference>
<keyword evidence="3 7" id="KW-0479">Metal-binding</keyword>
<keyword evidence="7" id="KW-1133">Transmembrane helix</keyword>
<keyword evidence="2 7" id="KW-0349">Heme</keyword>
<evidence type="ECO:0000259" key="8">
    <source>
        <dbReference type="Pfam" id="PF03918"/>
    </source>
</evidence>
<feature type="chain" id="PRO_5021036733" description="Cytochrome c-type biogenesis protein" evidence="7">
    <location>
        <begin position="25"/>
        <end position="157"/>
    </location>
</feature>
<comment type="similarity">
    <text evidence="1 7">Belongs to the CcmH/CycL/Ccl2/NrfF family.</text>
</comment>
<evidence type="ECO:0000313" key="9">
    <source>
        <dbReference type="EMBL" id="RXH24186.1"/>
    </source>
</evidence>
<evidence type="ECO:0000256" key="7">
    <source>
        <dbReference type="RuleBase" id="RU364112"/>
    </source>
</evidence>
<dbReference type="EMBL" id="LBJQ01000089">
    <property type="protein sequence ID" value="RXH24186.1"/>
    <property type="molecule type" value="Genomic_DNA"/>
</dbReference>
<dbReference type="PANTHER" id="PTHR47870">
    <property type="entry name" value="CYTOCHROME C-TYPE BIOGENESIS PROTEIN CCMH"/>
    <property type="match status" value="1"/>
</dbReference>
<keyword evidence="5" id="KW-0201">Cytochrome c-type biogenesis</keyword>
<protein>
    <recommendedName>
        <fullName evidence="7">Cytochrome c-type biogenesis protein</fullName>
    </recommendedName>
</protein>
<feature type="signal peptide" evidence="7">
    <location>
        <begin position="1"/>
        <end position="24"/>
    </location>
</feature>
<evidence type="ECO:0000256" key="6">
    <source>
        <dbReference type="ARBA" id="ARBA00023004"/>
    </source>
</evidence>
<proteinExistence type="inferred from homology"/>
<dbReference type="InterPro" id="IPR051263">
    <property type="entry name" value="C-type_cytochrome_biogenesis"/>
</dbReference>
<comment type="caution">
    <text evidence="9">The sequence shown here is derived from an EMBL/GenBank/DDBJ whole genome shotgun (WGS) entry which is preliminary data.</text>
</comment>
<dbReference type="GO" id="GO:0005886">
    <property type="term" value="C:plasma membrane"/>
    <property type="evidence" value="ECO:0007669"/>
    <property type="project" value="TreeGrafter"/>
</dbReference>
<keyword evidence="7" id="KW-0812">Transmembrane</keyword>
<keyword evidence="6 7" id="KW-0408">Iron</keyword>